<dbReference type="EMBL" id="HBIB01003239">
    <property type="protein sequence ID" value="CAE0239912.1"/>
    <property type="molecule type" value="Transcribed_RNA"/>
</dbReference>
<dbReference type="GO" id="GO:0003677">
    <property type="term" value="F:DNA binding"/>
    <property type="evidence" value="ECO:0007669"/>
    <property type="project" value="InterPro"/>
</dbReference>
<evidence type="ECO:0000256" key="4">
    <source>
        <dbReference type="SAM" id="MobiDB-lite"/>
    </source>
</evidence>
<dbReference type="Gene3D" id="1.10.10.60">
    <property type="entry name" value="Homeodomain-like"/>
    <property type="match status" value="1"/>
</dbReference>
<dbReference type="NCBIfam" id="TIGR01557">
    <property type="entry name" value="myb_SHAQKYF"/>
    <property type="match status" value="1"/>
</dbReference>
<reference evidence="5" key="1">
    <citation type="submission" date="2021-01" db="EMBL/GenBank/DDBJ databases">
        <authorList>
            <person name="Corre E."/>
            <person name="Pelletier E."/>
            <person name="Niang G."/>
            <person name="Scheremetjew M."/>
            <person name="Finn R."/>
            <person name="Kale V."/>
            <person name="Holt S."/>
            <person name="Cochrane G."/>
            <person name="Meng A."/>
            <person name="Brown T."/>
            <person name="Cohen L."/>
        </authorList>
    </citation>
    <scope>NUCLEOTIDE SEQUENCE</scope>
    <source>
        <strain evidence="5">NIES-2562</strain>
    </source>
</reference>
<dbReference type="AlphaFoldDB" id="A0A7S3G0X1"/>
<name>A0A7S3G0X1_9EUKA</name>
<protein>
    <recommendedName>
        <fullName evidence="6">HTH myb-type domain-containing protein</fullName>
    </recommendedName>
</protein>
<proteinExistence type="predicted"/>
<evidence type="ECO:0000256" key="3">
    <source>
        <dbReference type="ARBA" id="ARBA00023242"/>
    </source>
</evidence>
<evidence type="ECO:0000256" key="1">
    <source>
        <dbReference type="ARBA" id="ARBA00023015"/>
    </source>
</evidence>
<evidence type="ECO:0000313" key="5">
    <source>
        <dbReference type="EMBL" id="CAE0239912.1"/>
    </source>
</evidence>
<accession>A0A7S3G0X1</accession>
<keyword evidence="1" id="KW-0805">Transcription regulation</keyword>
<sequence length="219" mass="24003">MCSDSSSIDSESAAARISWTGSLQKDFIAVVSEEGYQEITPKALTVRLTELGHKVSRAQVKGHLQKLRTKIKHRDDGRKVGTRSLPSTIFAASTGGASAAQRTRSTQLGSVEETTGEQRKREEPSSFSQPAPLLQQEDSRNSLPIAFTPPPRSPSSSAAPANKLAIDDCQRMVLNLIYANEGTELSHFLPKAEYYESRISQEESPTIDLQNFRSHGSEK</sequence>
<feature type="compositionally biased region" description="Polar residues" evidence="4">
    <location>
        <begin position="100"/>
        <end position="113"/>
    </location>
</feature>
<keyword evidence="3" id="KW-0539">Nucleus</keyword>
<feature type="region of interest" description="Disordered" evidence="4">
    <location>
        <begin position="70"/>
        <end position="136"/>
    </location>
</feature>
<dbReference type="InterPro" id="IPR006447">
    <property type="entry name" value="Myb_dom_plants"/>
</dbReference>
<organism evidence="5">
    <name type="scientific">Palpitomonas bilix</name>
    <dbReference type="NCBI Taxonomy" id="652834"/>
    <lineage>
        <taxon>Eukaryota</taxon>
        <taxon>Eukaryota incertae sedis</taxon>
    </lineage>
</organism>
<feature type="region of interest" description="Disordered" evidence="4">
    <location>
        <begin position="142"/>
        <end position="161"/>
    </location>
</feature>
<evidence type="ECO:0000256" key="2">
    <source>
        <dbReference type="ARBA" id="ARBA00023163"/>
    </source>
</evidence>
<gene>
    <name evidence="5" type="ORF">PBIL07802_LOCUS2063</name>
</gene>
<evidence type="ECO:0008006" key="6">
    <source>
        <dbReference type="Google" id="ProtNLM"/>
    </source>
</evidence>
<keyword evidence="2" id="KW-0804">Transcription</keyword>